<keyword evidence="2" id="KW-0732">Signal</keyword>
<sequence>MRRCLEVVLLLGAALAAVGAVPATLMEDTKQAQLHASGKVKRAQEVMLFGNQQNRPSEAAYFQGLKRGEGDEAGDESATTILPADGFQDAEEDGGRLEEEGKSPAQYEKGYRYGVGKEAMDKHVENALLKSELFGEPSSMNQYRYYGGGERRGLQDVGFAPPSKRGGVSSFRPMVPRALPSTPRLKRDLELDPEDVLALLSLWEAEHHKQFPYRQEPSPWSQLNGVEPSEDFETQDEDDQTNSEDDNPNAGGWWDGPVYPSAPSTYPGHFSLEKRVPMYYPAPVPGAPFPLFPAQKREGQWGGFTKDKRFMVSRKRQAPRDGVHSLAQLLNSTPRRDPGVPVLRRMVL</sequence>
<evidence type="ECO:0000256" key="2">
    <source>
        <dbReference type="SAM" id="SignalP"/>
    </source>
</evidence>
<proteinExistence type="evidence at transcript level"/>
<protein>
    <submittedName>
        <fullName evidence="3">NVP-containing protein transcript a</fullName>
    </submittedName>
</protein>
<feature type="region of interest" description="Disordered" evidence="1">
    <location>
        <begin position="155"/>
        <end position="175"/>
    </location>
</feature>
<evidence type="ECO:0000313" key="3">
    <source>
        <dbReference type="EMBL" id="UES72887.1"/>
    </source>
</evidence>
<organism evidence="3">
    <name type="scientific">Carausius morosus</name>
    <name type="common">Indian stick insect</name>
    <name type="synonym">Dixippus morosus</name>
    <dbReference type="NCBI Taxonomy" id="7022"/>
    <lineage>
        <taxon>Eukaryota</taxon>
        <taxon>Metazoa</taxon>
        <taxon>Ecdysozoa</taxon>
        <taxon>Arthropoda</taxon>
        <taxon>Hexapoda</taxon>
        <taxon>Insecta</taxon>
        <taxon>Pterygota</taxon>
        <taxon>Neoptera</taxon>
        <taxon>Polyneoptera</taxon>
        <taxon>Phasmatodea</taxon>
        <taxon>Verophasmatodea</taxon>
        <taxon>Anareolatae</taxon>
        <taxon>Lonchodidae</taxon>
        <taxon>Lonchodinae</taxon>
        <taxon>Carausius</taxon>
    </lineage>
</organism>
<evidence type="ECO:0000256" key="1">
    <source>
        <dbReference type="SAM" id="MobiDB-lite"/>
    </source>
</evidence>
<feature type="chain" id="PRO_5035471109" evidence="2">
    <location>
        <begin position="21"/>
        <end position="348"/>
    </location>
</feature>
<dbReference type="AlphaFoldDB" id="A0A8K1S5C8"/>
<feature type="compositionally biased region" description="Acidic residues" evidence="1">
    <location>
        <begin position="228"/>
        <end position="247"/>
    </location>
</feature>
<reference evidence="3" key="2">
    <citation type="journal article" date="2021" name="J. Neurosci.">
        <title>Neuromodulation Can Be Simple: Myoinhibitory Peptide, Contained in Dedicated Regulatory Pathways, Is the Only Neurally-Mediated Peptide Modulator of Stick Insect Leg Muscle.</title>
        <authorList>
            <person name="Liessem S."/>
            <person name="Kowatschew D."/>
            <person name="Dippel S."/>
            <person name="Blanke A."/>
            <person name="Korsching S."/>
            <person name="Guschlbauer C."/>
            <person name="Hooper S.L."/>
            <person name="Predel R."/>
            <person name="Buschges A."/>
        </authorList>
    </citation>
    <scope>NUCLEOTIDE SEQUENCE</scope>
</reference>
<feature type="region of interest" description="Disordered" evidence="1">
    <location>
        <begin position="211"/>
        <end position="258"/>
    </location>
</feature>
<reference evidence="3" key="1">
    <citation type="journal article" date="2018" name="J. Proteome Res.">
        <title>Transcriptomic and Neuropeptidomic Analysis of the Stick Insect, Carausius morosus.</title>
        <authorList>
            <person name="Liessem S"/>
            <person name="Ragionieri L"/>
            <person name="Neupert S"/>
            <person name="Buschges A"/>
            <person name="Predel R."/>
        </authorList>
    </citation>
    <scope>NUCLEOTIDE SEQUENCE</scope>
</reference>
<feature type="signal peptide" evidence="2">
    <location>
        <begin position="1"/>
        <end position="20"/>
    </location>
</feature>
<accession>A0A8K1S5C8</accession>
<name>A0A8K1S5C8_CARMO</name>
<dbReference type="EMBL" id="MT879261">
    <property type="protein sequence ID" value="UES72887.1"/>
    <property type="molecule type" value="mRNA"/>
</dbReference>